<dbReference type="Gene3D" id="2.10.110.10">
    <property type="entry name" value="Cysteine Rich Protein"/>
    <property type="match status" value="3"/>
</dbReference>
<protein>
    <submittedName>
        <fullName evidence="11">LIM domain protein</fullName>
    </submittedName>
</protein>
<dbReference type="PROSITE" id="PS00478">
    <property type="entry name" value="LIM_DOMAIN_1"/>
    <property type="match status" value="1"/>
</dbReference>
<dbReference type="PANTHER" id="PTHR24211:SF22">
    <property type="entry name" value="TESTIN"/>
    <property type="match status" value="1"/>
</dbReference>
<dbReference type="Pfam" id="PF00412">
    <property type="entry name" value="LIM"/>
    <property type="match status" value="3"/>
</dbReference>
<dbReference type="FunFam" id="2.10.110.10:FF:000005">
    <property type="entry name" value="Testin isoform 1"/>
    <property type="match status" value="1"/>
</dbReference>
<dbReference type="GO" id="GO:0008270">
    <property type="term" value="F:zinc ion binding"/>
    <property type="evidence" value="ECO:0007669"/>
    <property type="project" value="InterPro"/>
</dbReference>
<reference evidence="8 10" key="2">
    <citation type="submission" date="2018-11" db="EMBL/GenBank/DDBJ databases">
        <authorList>
            <consortium name="Pathogen Informatics"/>
        </authorList>
    </citation>
    <scope>NUCLEOTIDE SEQUENCE [LARGE SCALE GENOMIC DNA]</scope>
</reference>
<sequence>MIQLVLGHDIGAGSSCFKCACPGLELHYWRKICKICSCRMDDHDVILPENMDHGKVIIGRLFDVIPEFERKLNISTRTLNKMNSEINEVINLSSQKRNMVKSLMKKGNDKCVELITEYTWLPSENRSLAEKYFAAIPENERPIVGSEGAKDRRKKLQYQLPNHDSNADMAKSLVSEADHDQFTKYLTVVKRKIVGVGKLIECNNSVRNSNGEKQKLNKNANKKKDYGKCNTCGIFMQPGDVAIVTDHGSPDNVWHPNCFRCQTCNQRLVDLLYFYKDGNYFCGRHFGESLYCRCAGCDELIFSKEYTYAEEKNWHFDHFCCFGCDKQLGGHRYMMKDEQPYCFACYMIRFAKTCRFCLNKIAPDEQRISFKELHWHAQHRCFHCQNCNMELLNRKFVIKTEKVFCSTECKKDFFSRIS</sequence>
<dbReference type="Pfam" id="PF06297">
    <property type="entry name" value="PET"/>
    <property type="match status" value="1"/>
</dbReference>
<dbReference type="Proteomes" id="UP000038040">
    <property type="component" value="Unplaced"/>
</dbReference>
<feature type="domain" description="LIM zinc-binding" evidence="6">
    <location>
        <begin position="292"/>
        <end position="352"/>
    </location>
</feature>
<dbReference type="STRING" id="318479.A0A0N4UDX8"/>
<feature type="domain" description="LIM zinc-binding" evidence="6">
    <location>
        <begin position="227"/>
        <end position="291"/>
    </location>
</feature>
<evidence type="ECO:0000256" key="2">
    <source>
        <dbReference type="ARBA" id="ARBA00022737"/>
    </source>
</evidence>
<organism evidence="9 11">
    <name type="scientific">Dracunculus medinensis</name>
    <name type="common">Guinea worm</name>
    <dbReference type="NCBI Taxonomy" id="318479"/>
    <lineage>
        <taxon>Eukaryota</taxon>
        <taxon>Metazoa</taxon>
        <taxon>Ecdysozoa</taxon>
        <taxon>Nematoda</taxon>
        <taxon>Chromadorea</taxon>
        <taxon>Rhabditida</taxon>
        <taxon>Spirurina</taxon>
        <taxon>Dracunculoidea</taxon>
        <taxon>Dracunculidae</taxon>
        <taxon>Dracunculus</taxon>
    </lineage>
</organism>
<dbReference type="PROSITE" id="PS51303">
    <property type="entry name" value="PET"/>
    <property type="match status" value="1"/>
</dbReference>
<keyword evidence="1 5" id="KW-0479">Metal-binding</keyword>
<name>A0A0N4UDX8_DRAME</name>
<evidence type="ECO:0000256" key="4">
    <source>
        <dbReference type="ARBA" id="ARBA00023038"/>
    </source>
</evidence>
<dbReference type="CDD" id="cd09340">
    <property type="entry name" value="LIM1_Testin_like"/>
    <property type="match status" value="1"/>
</dbReference>
<reference evidence="11" key="1">
    <citation type="submission" date="2017-02" db="UniProtKB">
        <authorList>
            <consortium name="WormBaseParasite"/>
        </authorList>
    </citation>
    <scope>IDENTIFICATION</scope>
</reference>
<dbReference type="InterPro" id="IPR047120">
    <property type="entry name" value="Pk/Esn/Tes"/>
</dbReference>
<dbReference type="InterPro" id="IPR010442">
    <property type="entry name" value="PET_domain"/>
</dbReference>
<evidence type="ECO:0000313" key="11">
    <source>
        <dbReference type="WBParaSite" id="DME_0000555501-mRNA-1"/>
    </source>
</evidence>
<evidence type="ECO:0000313" key="10">
    <source>
        <dbReference type="Proteomes" id="UP000274756"/>
    </source>
</evidence>
<dbReference type="Proteomes" id="UP000274756">
    <property type="component" value="Unassembled WGS sequence"/>
</dbReference>
<evidence type="ECO:0000313" key="9">
    <source>
        <dbReference type="Proteomes" id="UP000038040"/>
    </source>
</evidence>
<gene>
    <name evidence="8" type="ORF">DME_LOCUS9296</name>
</gene>
<proteinExistence type="predicted"/>
<keyword evidence="2" id="KW-0677">Repeat</keyword>
<evidence type="ECO:0000259" key="7">
    <source>
        <dbReference type="PROSITE" id="PS51303"/>
    </source>
</evidence>
<dbReference type="OrthoDB" id="10069167at2759"/>
<dbReference type="EMBL" id="UYYG01001179">
    <property type="protein sequence ID" value="VDN59323.1"/>
    <property type="molecule type" value="Genomic_DNA"/>
</dbReference>
<accession>A0A0N4UDX8</accession>
<dbReference type="PROSITE" id="PS50023">
    <property type="entry name" value="LIM_DOMAIN_2"/>
    <property type="match status" value="2"/>
</dbReference>
<feature type="domain" description="PET" evidence="7">
    <location>
        <begin position="98"/>
        <end position="207"/>
    </location>
</feature>
<dbReference type="SMART" id="SM00132">
    <property type="entry name" value="LIM"/>
    <property type="match status" value="3"/>
</dbReference>
<dbReference type="WBParaSite" id="DME_0000555501-mRNA-1">
    <property type="protein sequence ID" value="DME_0000555501-mRNA-1"/>
    <property type="gene ID" value="DME_0000555501"/>
</dbReference>
<dbReference type="SUPFAM" id="SSF57716">
    <property type="entry name" value="Glucocorticoid receptor-like (DNA-binding domain)"/>
    <property type="match status" value="2"/>
</dbReference>
<dbReference type="InterPro" id="IPR001781">
    <property type="entry name" value="Znf_LIM"/>
</dbReference>
<evidence type="ECO:0000256" key="5">
    <source>
        <dbReference type="PROSITE-ProRule" id="PRU00125"/>
    </source>
</evidence>
<evidence type="ECO:0000313" key="8">
    <source>
        <dbReference type="EMBL" id="VDN59323.1"/>
    </source>
</evidence>
<evidence type="ECO:0000259" key="6">
    <source>
        <dbReference type="PROSITE" id="PS50023"/>
    </source>
</evidence>
<evidence type="ECO:0000256" key="3">
    <source>
        <dbReference type="ARBA" id="ARBA00022833"/>
    </source>
</evidence>
<keyword evidence="10" id="KW-1185">Reference proteome</keyword>
<keyword evidence="3 5" id="KW-0862">Zinc</keyword>
<dbReference type="AlphaFoldDB" id="A0A0N4UDX8"/>
<keyword evidence="4 5" id="KW-0440">LIM domain</keyword>
<dbReference type="CDD" id="cd09341">
    <property type="entry name" value="LIM2_Testin_like"/>
    <property type="match status" value="1"/>
</dbReference>
<dbReference type="PANTHER" id="PTHR24211">
    <property type="entry name" value="LIM DOMAIN-CONTAINING PROTEIN"/>
    <property type="match status" value="1"/>
</dbReference>
<evidence type="ECO:0000256" key="1">
    <source>
        <dbReference type="ARBA" id="ARBA00022723"/>
    </source>
</evidence>